<dbReference type="CDD" id="cd12117">
    <property type="entry name" value="A_NRPS_Srf_like"/>
    <property type="match status" value="1"/>
</dbReference>
<keyword evidence="4" id="KW-0677">Repeat</keyword>
<reference evidence="9" key="1">
    <citation type="journal article" date="2019" name="Int. J. Syst. Evol. Microbiol.">
        <title>The Global Catalogue of Microorganisms (GCM) 10K type strain sequencing project: providing services to taxonomists for standard genome sequencing and annotation.</title>
        <authorList>
            <consortium name="The Broad Institute Genomics Platform"/>
            <consortium name="The Broad Institute Genome Sequencing Center for Infectious Disease"/>
            <person name="Wu L."/>
            <person name="Ma J."/>
        </authorList>
    </citation>
    <scope>NUCLEOTIDE SEQUENCE [LARGE SCALE GENOMIC DNA]</scope>
    <source>
        <strain evidence="9">PCU 266</strain>
    </source>
</reference>
<dbReference type="InterPro" id="IPR010071">
    <property type="entry name" value="AA_adenyl_dom"/>
</dbReference>
<dbReference type="RefSeq" id="WP_381735632.1">
    <property type="nucleotide sequence ID" value="NZ_JBHSKP010000057.1"/>
</dbReference>
<dbReference type="InterPro" id="IPR006162">
    <property type="entry name" value="Ppantetheine_attach_site"/>
</dbReference>
<feature type="region of interest" description="Disordered" evidence="6">
    <location>
        <begin position="2330"/>
        <end position="2351"/>
    </location>
</feature>
<comment type="caution">
    <text evidence="8">The sequence shown here is derived from an EMBL/GenBank/DDBJ whole genome shotgun (WGS) entry which is preliminary data.</text>
</comment>
<proteinExistence type="predicted"/>
<dbReference type="InterPro" id="IPR020806">
    <property type="entry name" value="PKS_PP-bd"/>
</dbReference>
<gene>
    <name evidence="8" type="ORF">ACFPRH_35395</name>
</gene>
<dbReference type="InterPro" id="IPR001242">
    <property type="entry name" value="Condensation_dom"/>
</dbReference>
<dbReference type="Pfam" id="PF00501">
    <property type="entry name" value="AMP-binding"/>
    <property type="match status" value="2"/>
</dbReference>
<dbReference type="Gene3D" id="2.30.38.10">
    <property type="entry name" value="Luciferase, Domain 3"/>
    <property type="match status" value="1"/>
</dbReference>
<keyword evidence="3" id="KW-0597">Phosphoprotein</keyword>
<dbReference type="PANTHER" id="PTHR45527">
    <property type="entry name" value="NONRIBOSOMAL PEPTIDE SYNTHETASE"/>
    <property type="match status" value="1"/>
</dbReference>
<evidence type="ECO:0000313" key="8">
    <source>
        <dbReference type="EMBL" id="MFC5157011.1"/>
    </source>
</evidence>
<sequence>MQELWTAYEAGGSTAGLPAVTPYRGYLEWLARQDKDAAQEAWRQVLAGAEEPTLVAPVDRDAALVHGEVVSGEADEVLNAALRELVRVHGVTLNTVVQAAWALLVAKLLGRRDVVFGASVAGRPADLPGMESMLGLFINTVPVRVRFDPAQTVAGMLVELQAEQSALMDYQYLSLSDIQRLAGAGATFDTILAFENFFSGVKSQAPTGGAEGDLAGPAGVRVFESGIRESISYPLGLIAGPVGGLKLRINYRPDLFSAGEARGLLERLLRLLGEMAAAPDALLSRVEVLGEAEFGRVVSEWNDTSRPVLGESFVGLFEARAVRSPDAVAVVGGDGEWSYGELNAAADRVACGLVARGVGRGDRVGVVMERSVDLVAVLLGVAKAGGAFVPVNASWPAARARVVLEDVALIVADREVPDASVDVVPVGVLLDGPDRGSAGVAISGSDVAYVMYTSGSTGVPKGVEVPHSAVAALVSDSSWSEAARGRVLLHSPHTFDASTFELWVPLVHGGCVVVAPPGLVDGEALAGLVGVHGVTGMFMSSGLFGVLAEESPGALAGVSDVLTGGDVMAAGAVAAVRGACPGLTVRHVYGPTETTVIVTVHTVEPGGVAAEVLPIGRPMDNTKLFVLDEFLRPVPVGVNGELYVSGAGLARGYGGRPGLTAERFVASPFEVGVRMYRTGDLVRWTPDGEVVFAGRADAQVKIRGFRVEPGEIEAVLAGHESVGQVAVVVREDRPGDKRLVAYVVPAGTAGVSAVDAVVLREFVGERLPEFMVPAAVVVLGSLPLTVNGKLDRGVLPVPEFAGGTAGGRGPATPVEEVLCGLFGEVLGLDRVGAEVSFFELGGDSLLAMRLIARVRSVLDTEVSIRDLFTAATVAGLAGLIDETDGETRIALTRRERPDAVPLSYAQQRMWFLNRLDEADSGADAAYNLPLTLRLSGELDVAALEAALGDVADRHESLRTVFPETDGAPRQHILEGTDGRPPLIVVETTESQLEEVVTAHSARGFDVSVDLPWRTWLLVTGPSEYVLLIVAHHIAVDGWSMGALSRDLGTAYTARHEGRVPGWEPLPVQYADYALWQREVLGDLDDEDSLISSQISHWREALEGAPEELRLPGDRPRPPMPSFEGRTVPLRVGPEAHAGLVEVAGRGRATMFMVAHAALAVLLSRMGAGEDIPLGTPIAGRGDAALDDLAGFFVNTLVLRADLSGDPTFTELVSRVRETDLSAYAHQDVPFERLVDVLSPVRSLSRNPLFQVMLALQNVPEARWELPGLEVAPLPPASELSARFDLSVTFVEERDAEGGPAGIGGGILYATDLFDAATVEGLARRLGRVLEQVAADPDVRLSEIAVLDEVERSRVVSEWNDTVLPVEADTFLDLFAERVASAPGVPAVRSGADVLSYEELDARANRLAHVLVAAGVGRECVVGLCLPRGVEMVVALLAVWKAGGAYVPLDPEYPADRLAYMVADSGAVLVLGAEIPGIDVPVVRLDEVGAGSAEPLGVRVSPDQLAYVIYTSGSTGRPKGVAVAHGGVANLALAMRPALGVDEGVVALQFASFSFDAAVLDVAVTLAAGGTLAIASSEERREPEALAEMIRTSGVEVASVVPSLLGVLDPAAVPGVRNWVLGAERLNADLASRWLAGSRVWNTYGPTEATVITTAVPLDAGMTPDDQPPAIGSPIGNARVFVLDDFLQPVPVGVTGELYVSGDGLARGYAGRADLTAERFVASPFGGRMYRSGDLARWSADGQLWFAGRADEQVKIRGFRVEPGEVESVLAAHESVGQVAVIVREDRPGDKRLVAYAVPATADSFDAEALKRFAGDRLPEYMVPASVLVLDALPLTVNGKLDKAALPAPEVTARSGRRPATSVEETLCALYAEVLGLEEAGVGDSFFELGGDSIMSMLLVSSARKAGLVITARQVFERQTPEGLASVAVETAGAVAAGGDGGVGEIPLTPVMHELLDRVGADRAGQAVQSVLLVTPAGLDLAVLTGAVQALVDHHDILRARLEGDDGTARRLIVPEAGTVPVDSWVRRVDAAGLTGAEHRRLLDQWTRAAVDGLDPQAGVMARLVWFDAGPDRQGRLLIAVAHLVVDGVSWRLLVPDLTEAYTALAAGREPELQTARTSFRHWARALAARAGSAERVAELPRWVELLQGPDPLLGAGPVDPDRDRESTMRRLSVRVPISTTTQLLTSVPAAFHAGIDDVLLTGLTAAVAEWRRKQGQSAAGILVDLEGHGRSGTADGDDLSRTVGWFTSSHPVRLRLGTTDFGGVRAGGPAAGHAVKHIKEQLRAVPGDDGLGHGMLRRLNPETAPVLAALPSAQIGFNYLGRFPAGEAVHGSARDWSPADESESDGHMAGEYPVPHALEALGVVHDLAEGPRLTLTLAWPKALFGEASAQALADGWAAMLTGLAAHTSGSGGGSSGGGGGGGGGGGHTPSDFSLITLDQNQIDELETELANEGGF</sequence>
<dbReference type="Gene3D" id="3.40.50.980">
    <property type="match status" value="2"/>
</dbReference>
<dbReference type="Pfam" id="PF00550">
    <property type="entry name" value="PP-binding"/>
    <property type="match status" value="2"/>
</dbReference>
<dbReference type="Pfam" id="PF00668">
    <property type="entry name" value="Condensation"/>
    <property type="match status" value="3"/>
</dbReference>
<feature type="compositionally biased region" description="Gly residues" evidence="6">
    <location>
        <begin position="2409"/>
        <end position="2427"/>
    </location>
</feature>
<dbReference type="SMART" id="SM00823">
    <property type="entry name" value="PKS_PP"/>
    <property type="match status" value="2"/>
</dbReference>
<evidence type="ECO:0000256" key="4">
    <source>
        <dbReference type="ARBA" id="ARBA00022737"/>
    </source>
</evidence>
<dbReference type="InterPro" id="IPR036736">
    <property type="entry name" value="ACP-like_sf"/>
</dbReference>
<dbReference type="Gene3D" id="3.40.50.12780">
    <property type="entry name" value="N-terminal domain of ligase-like"/>
    <property type="match status" value="1"/>
</dbReference>
<dbReference type="InterPro" id="IPR042099">
    <property type="entry name" value="ANL_N_sf"/>
</dbReference>
<evidence type="ECO:0000256" key="5">
    <source>
        <dbReference type="ARBA" id="ARBA00023194"/>
    </source>
</evidence>
<name>A0ABW0AV30_9ACTN</name>
<dbReference type="CDD" id="cd05930">
    <property type="entry name" value="A_NRPS"/>
    <property type="match status" value="1"/>
</dbReference>
<comment type="cofactor">
    <cofactor evidence="1">
        <name>pantetheine 4'-phosphate</name>
        <dbReference type="ChEBI" id="CHEBI:47942"/>
    </cofactor>
</comment>
<evidence type="ECO:0000256" key="2">
    <source>
        <dbReference type="ARBA" id="ARBA00022450"/>
    </source>
</evidence>
<dbReference type="EMBL" id="JBHSKP010000057">
    <property type="protein sequence ID" value="MFC5157011.1"/>
    <property type="molecule type" value="Genomic_DNA"/>
</dbReference>
<dbReference type="InterPro" id="IPR045851">
    <property type="entry name" value="AMP-bd_C_sf"/>
</dbReference>
<dbReference type="InterPro" id="IPR009081">
    <property type="entry name" value="PP-bd_ACP"/>
</dbReference>
<evidence type="ECO:0000256" key="6">
    <source>
        <dbReference type="SAM" id="MobiDB-lite"/>
    </source>
</evidence>
<dbReference type="PANTHER" id="PTHR45527:SF1">
    <property type="entry name" value="FATTY ACID SYNTHASE"/>
    <property type="match status" value="1"/>
</dbReference>
<dbReference type="InterPro" id="IPR010060">
    <property type="entry name" value="NRPS_synth"/>
</dbReference>
<feature type="region of interest" description="Disordered" evidence="6">
    <location>
        <begin position="2407"/>
        <end position="2433"/>
    </location>
</feature>
<keyword evidence="5" id="KW-0045">Antibiotic biosynthesis</keyword>
<keyword evidence="9" id="KW-1185">Reference proteome</keyword>
<dbReference type="Gene3D" id="3.30.559.30">
    <property type="entry name" value="Nonribosomal peptide synthetase, condensation domain"/>
    <property type="match status" value="3"/>
</dbReference>
<dbReference type="NCBIfam" id="TIGR01720">
    <property type="entry name" value="NRPS-para261"/>
    <property type="match status" value="1"/>
</dbReference>
<organism evidence="8 9">
    <name type="scientific">Streptomyces amakusaensis</name>
    <dbReference type="NCBI Taxonomy" id="67271"/>
    <lineage>
        <taxon>Bacteria</taxon>
        <taxon>Bacillati</taxon>
        <taxon>Actinomycetota</taxon>
        <taxon>Actinomycetes</taxon>
        <taxon>Kitasatosporales</taxon>
        <taxon>Streptomycetaceae</taxon>
        <taxon>Streptomyces</taxon>
    </lineage>
</organism>
<evidence type="ECO:0000259" key="7">
    <source>
        <dbReference type="PROSITE" id="PS50075"/>
    </source>
</evidence>
<dbReference type="InterPro" id="IPR025110">
    <property type="entry name" value="AMP-bd_C"/>
</dbReference>
<keyword evidence="2" id="KW-0596">Phosphopantetheine</keyword>
<dbReference type="PROSITE" id="PS00455">
    <property type="entry name" value="AMP_BINDING"/>
    <property type="match status" value="2"/>
</dbReference>
<dbReference type="PROSITE" id="PS50075">
    <property type="entry name" value="CARRIER"/>
    <property type="match status" value="2"/>
</dbReference>
<feature type="domain" description="Carrier" evidence="7">
    <location>
        <begin position="809"/>
        <end position="884"/>
    </location>
</feature>
<dbReference type="Gene3D" id="1.10.1200.10">
    <property type="entry name" value="ACP-like"/>
    <property type="match status" value="2"/>
</dbReference>
<feature type="domain" description="Carrier" evidence="7">
    <location>
        <begin position="1857"/>
        <end position="1931"/>
    </location>
</feature>
<dbReference type="InterPro" id="IPR020845">
    <property type="entry name" value="AMP-binding_CS"/>
</dbReference>
<dbReference type="Proteomes" id="UP001596160">
    <property type="component" value="Unassembled WGS sequence"/>
</dbReference>
<dbReference type="InterPro" id="IPR000873">
    <property type="entry name" value="AMP-dep_synth/lig_dom"/>
</dbReference>
<dbReference type="CDD" id="cd19540">
    <property type="entry name" value="LCL_NRPS-like"/>
    <property type="match status" value="1"/>
</dbReference>
<evidence type="ECO:0000256" key="1">
    <source>
        <dbReference type="ARBA" id="ARBA00001957"/>
    </source>
</evidence>
<dbReference type="InterPro" id="IPR023213">
    <property type="entry name" value="CAT-like_dom_sf"/>
</dbReference>
<evidence type="ECO:0000313" key="9">
    <source>
        <dbReference type="Proteomes" id="UP001596160"/>
    </source>
</evidence>
<dbReference type="SUPFAM" id="SSF56801">
    <property type="entry name" value="Acetyl-CoA synthetase-like"/>
    <property type="match status" value="2"/>
</dbReference>
<dbReference type="Gene3D" id="3.30.559.10">
    <property type="entry name" value="Chloramphenicol acetyltransferase-like domain"/>
    <property type="match status" value="3"/>
</dbReference>
<dbReference type="Pfam" id="PF13193">
    <property type="entry name" value="AMP-binding_C"/>
    <property type="match status" value="2"/>
</dbReference>
<dbReference type="NCBIfam" id="TIGR01733">
    <property type="entry name" value="AA-adenyl-dom"/>
    <property type="match status" value="2"/>
</dbReference>
<evidence type="ECO:0000256" key="3">
    <source>
        <dbReference type="ARBA" id="ARBA00022553"/>
    </source>
</evidence>
<dbReference type="PROSITE" id="PS00012">
    <property type="entry name" value="PHOSPHOPANTETHEINE"/>
    <property type="match status" value="2"/>
</dbReference>
<dbReference type="SUPFAM" id="SSF52777">
    <property type="entry name" value="CoA-dependent acyltransferases"/>
    <property type="match status" value="5"/>
</dbReference>
<dbReference type="Gene3D" id="3.30.300.30">
    <property type="match status" value="2"/>
</dbReference>
<dbReference type="SUPFAM" id="SSF47336">
    <property type="entry name" value="ACP-like"/>
    <property type="match status" value="2"/>
</dbReference>
<protein>
    <submittedName>
        <fullName evidence="8">Amino acid adenylation domain-containing protein</fullName>
    </submittedName>
</protein>
<accession>A0ABW0AV30</accession>